<dbReference type="STRING" id="1127673.GLIP_2701"/>
<keyword evidence="1" id="KW-0472">Membrane</keyword>
<dbReference type="OrthoDB" id="6322598at2"/>
<evidence type="ECO:0000313" key="4">
    <source>
        <dbReference type="Proteomes" id="UP000006334"/>
    </source>
</evidence>
<evidence type="ECO:0000256" key="1">
    <source>
        <dbReference type="SAM" id="Phobius"/>
    </source>
</evidence>
<protein>
    <recommendedName>
        <fullName evidence="2">FecR N-terminal domain-containing protein</fullName>
    </recommendedName>
</protein>
<dbReference type="Proteomes" id="UP000006334">
    <property type="component" value="Unassembled WGS sequence"/>
</dbReference>
<evidence type="ECO:0000313" key="3">
    <source>
        <dbReference type="EMBL" id="GAC15323.1"/>
    </source>
</evidence>
<dbReference type="Pfam" id="PF16220">
    <property type="entry name" value="DUF4880"/>
    <property type="match status" value="1"/>
</dbReference>
<feature type="domain" description="FecR N-terminal" evidence="2">
    <location>
        <begin position="18"/>
        <end position="58"/>
    </location>
</feature>
<keyword evidence="1" id="KW-1133">Transmembrane helix</keyword>
<dbReference type="AlphaFoldDB" id="K6YFD9"/>
<feature type="transmembrane region" description="Helical" evidence="1">
    <location>
        <begin position="101"/>
        <end position="119"/>
    </location>
</feature>
<gene>
    <name evidence="3" type="ORF">GLIP_2701</name>
</gene>
<name>K6YFD9_9ALTE</name>
<sequence>MSIEQWTGYEVSEATLLEAANWIASLDSNELNDDQQIAFHQWLQSAPENQHAYLELSELWAKTACLNSMHEFIEKSVVIPFPTEKPEEKPQPVTYAAGPSWAYSLTIGLICFGMTLPIIQHFV</sequence>
<proteinExistence type="predicted"/>
<comment type="caution">
    <text evidence="3">The sequence shown here is derived from an EMBL/GenBank/DDBJ whole genome shotgun (WGS) entry which is preliminary data.</text>
</comment>
<reference evidence="3 4" key="1">
    <citation type="journal article" date="2017" name="Antonie Van Leeuwenhoek">
        <title>Rhizobium rhizosphaerae sp. nov., a novel species isolated from rice rhizosphere.</title>
        <authorList>
            <person name="Zhao J.J."/>
            <person name="Zhang J."/>
            <person name="Zhang R.J."/>
            <person name="Zhang C.W."/>
            <person name="Yin H.Q."/>
            <person name="Zhang X.X."/>
        </authorList>
    </citation>
    <scope>NUCLEOTIDE SEQUENCE [LARGE SCALE GENOMIC DNA]</scope>
    <source>
        <strain evidence="3 4">E3</strain>
    </source>
</reference>
<organism evidence="3 4">
    <name type="scientific">Aliiglaciecola lipolytica E3</name>
    <dbReference type="NCBI Taxonomy" id="1127673"/>
    <lineage>
        <taxon>Bacteria</taxon>
        <taxon>Pseudomonadati</taxon>
        <taxon>Pseudomonadota</taxon>
        <taxon>Gammaproteobacteria</taxon>
        <taxon>Alteromonadales</taxon>
        <taxon>Alteromonadaceae</taxon>
        <taxon>Aliiglaciecola</taxon>
    </lineage>
</organism>
<accession>K6YFD9</accession>
<dbReference type="EMBL" id="BAEN01000051">
    <property type="protein sequence ID" value="GAC15323.1"/>
    <property type="molecule type" value="Genomic_DNA"/>
</dbReference>
<dbReference type="RefSeq" id="WP_008845128.1">
    <property type="nucleotide sequence ID" value="NZ_BAEN01000051.1"/>
</dbReference>
<evidence type="ECO:0000259" key="2">
    <source>
        <dbReference type="Pfam" id="PF16220"/>
    </source>
</evidence>
<keyword evidence="1" id="KW-0812">Transmembrane</keyword>
<keyword evidence="4" id="KW-1185">Reference proteome</keyword>
<dbReference type="InterPro" id="IPR032623">
    <property type="entry name" value="FecR_N"/>
</dbReference>